<dbReference type="AlphaFoldDB" id="A0A368N1A5"/>
<dbReference type="OrthoDB" id="1221281at2"/>
<keyword evidence="1" id="KW-0472">Membrane</keyword>
<evidence type="ECO:0000256" key="1">
    <source>
        <dbReference type="SAM" id="Phobius"/>
    </source>
</evidence>
<evidence type="ECO:0000313" key="2">
    <source>
        <dbReference type="EMBL" id="RCU43039.1"/>
    </source>
</evidence>
<proteinExistence type="predicted"/>
<feature type="transmembrane region" description="Helical" evidence="1">
    <location>
        <begin position="17"/>
        <end position="37"/>
    </location>
</feature>
<keyword evidence="3" id="KW-1185">Reference proteome</keyword>
<feature type="transmembrane region" description="Helical" evidence="1">
    <location>
        <begin position="164"/>
        <end position="187"/>
    </location>
</feature>
<comment type="caution">
    <text evidence="2">The sequence shown here is derived from an EMBL/GenBank/DDBJ whole genome shotgun (WGS) entry which is preliminary data.</text>
</comment>
<evidence type="ECO:0000313" key="3">
    <source>
        <dbReference type="Proteomes" id="UP000252172"/>
    </source>
</evidence>
<accession>A0A368N1A5</accession>
<keyword evidence="1" id="KW-0812">Transmembrane</keyword>
<reference evidence="2 3" key="1">
    <citation type="submission" date="2018-07" db="EMBL/GenBank/DDBJ databases">
        <title>Chryseobacterium lacus sp. nov., isolated from lake water.</title>
        <authorList>
            <person name="Li C.-M."/>
        </authorList>
    </citation>
    <scope>NUCLEOTIDE SEQUENCE [LARGE SCALE GENOMIC DNA]</scope>
    <source>
        <strain evidence="2 3">YLOS41</strain>
    </source>
</reference>
<organism evidence="2 3">
    <name type="scientific">Chryseobacterium lacus</name>
    <dbReference type="NCBI Taxonomy" id="2058346"/>
    <lineage>
        <taxon>Bacteria</taxon>
        <taxon>Pseudomonadati</taxon>
        <taxon>Bacteroidota</taxon>
        <taxon>Flavobacteriia</taxon>
        <taxon>Flavobacteriales</taxon>
        <taxon>Weeksellaceae</taxon>
        <taxon>Chryseobacterium group</taxon>
        <taxon>Chryseobacterium</taxon>
    </lineage>
</organism>
<feature type="transmembrane region" description="Helical" evidence="1">
    <location>
        <begin position="199"/>
        <end position="218"/>
    </location>
</feature>
<dbReference type="Proteomes" id="UP000252172">
    <property type="component" value="Unassembled WGS sequence"/>
</dbReference>
<sequence length="449" mass="51562">MNGLSGLNNNKKLQRDHWIIISVVALTIVMIVLRIFLNEKGRISPDSIRFMRFANVLPVIDNTTTPLGYPLILKFFSYFTFSEFWSSKIVGILSYLSMVYFAWKKNFYFREVVLTGGLFSFVSIFAATLSESFTLLFVFLLLYVSQGVIHQKYNFRKGTLLLTLALLAIFNVRYSGLFIMGASFLFGVLSVKKSYGKQFIISSLIGFIFIVLYKFLFIDTFNETYLDGALEIAHYPTSKLIPEFFAGVATSFNPFIHMTDPGGSILNIGIYGIGAFTVLVLIYFMIKKRGTKHEMFFIITGVSGILCSFFIQYFYVVDPINYRLISMFTLPLWLFFFSKIKPILGMKTYLITFLSMGVGVAFMWMARGNYLENRAEAARYLKAENLEETPLLFYAENYEDGEAIDLAELFSTVQSNLTLTFKKEDTLQRNTLTKHKVLQKITLDENKYR</sequence>
<evidence type="ECO:0008006" key="4">
    <source>
        <dbReference type="Google" id="ProtNLM"/>
    </source>
</evidence>
<dbReference type="RefSeq" id="WP_114303626.1">
    <property type="nucleotide sequence ID" value="NZ_QPIE01000004.1"/>
</dbReference>
<feature type="transmembrane region" description="Helical" evidence="1">
    <location>
        <begin position="115"/>
        <end position="144"/>
    </location>
</feature>
<gene>
    <name evidence="2" type="ORF">DQ356_06300</name>
</gene>
<feature type="transmembrane region" description="Helical" evidence="1">
    <location>
        <begin position="320"/>
        <end position="337"/>
    </location>
</feature>
<dbReference type="EMBL" id="QPIE01000004">
    <property type="protein sequence ID" value="RCU43039.1"/>
    <property type="molecule type" value="Genomic_DNA"/>
</dbReference>
<name>A0A368N1A5_9FLAO</name>
<feature type="transmembrane region" description="Helical" evidence="1">
    <location>
        <begin position="296"/>
        <end position="314"/>
    </location>
</feature>
<feature type="transmembrane region" description="Helical" evidence="1">
    <location>
        <begin position="264"/>
        <end position="284"/>
    </location>
</feature>
<feature type="transmembrane region" description="Helical" evidence="1">
    <location>
        <begin position="84"/>
        <end position="103"/>
    </location>
</feature>
<keyword evidence="1" id="KW-1133">Transmembrane helix</keyword>
<feature type="transmembrane region" description="Helical" evidence="1">
    <location>
        <begin position="349"/>
        <end position="366"/>
    </location>
</feature>
<protein>
    <recommendedName>
        <fullName evidence="4">Glycosyltransferase RgtA/B/C/D-like domain-containing protein</fullName>
    </recommendedName>
</protein>